<gene>
    <name evidence="1" type="ORF">HMPREF1536_04555</name>
</gene>
<dbReference type="STRING" id="1203610.HMPREF1536_04555"/>
<comment type="caution">
    <text evidence="1">The sequence shown here is derived from an EMBL/GenBank/DDBJ whole genome shotgun (WGS) entry which is preliminary data.</text>
</comment>
<accession>A0A0F5IVA3</accession>
<dbReference type="GeneID" id="69502437"/>
<name>A0A0F5IVA3_9BACT</name>
<dbReference type="Proteomes" id="UP000033035">
    <property type="component" value="Unassembled WGS sequence"/>
</dbReference>
<dbReference type="RefSeq" id="WP_005862059.1">
    <property type="nucleotide sequence ID" value="NZ_AUAE01000027.1"/>
</dbReference>
<sequence>MSLFNLYNEIEKEYENLIPLKQEGLVLFHLYQKQKDGDIGKEFSEEEIIKSLREIRYDLKTNQKIQFNNIVKYFQKYFLWRDEKNRLYRLKPFTKKWCKLIENILEETFNPTQLQKEFLYLSNTFSEQSFTEWYSTTFESYSQRVDTQINTLYIQIDRLVIDFRRQISNEHAYDLNALKSIVNTLEDIRSKTEELNNAFSGAHDIQNKLLKSNIITEDILLNRQRANVLSFFQEVRGNLKIISKRIDSVKPRLNEYIRNINRHDFYIRFKRFFNQLLEKSTLEKGKIRFPDGIPSIPIRYTQQPRFIIVKENFDGASLSRFKTAKSKIPVTNATETENRFLLEKERIEIQKRINLYMLDLENRLKAYQEVDFSAFFYEVLKKENGNIRICVKLAHKTMSKYYRDINSFGISISTEIVGIPEYPMIKIWKTIIYKKM</sequence>
<organism evidence="1 2">
    <name type="scientific">Parabacteroides gordonii MS-1 = DSM 23371</name>
    <dbReference type="NCBI Taxonomy" id="1203610"/>
    <lineage>
        <taxon>Bacteria</taxon>
        <taxon>Pseudomonadati</taxon>
        <taxon>Bacteroidota</taxon>
        <taxon>Bacteroidia</taxon>
        <taxon>Bacteroidales</taxon>
        <taxon>Tannerellaceae</taxon>
        <taxon>Parabacteroides</taxon>
    </lineage>
</organism>
<keyword evidence="2" id="KW-1185">Reference proteome</keyword>
<dbReference type="HOGENOM" id="CLU_628287_0_0_10"/>
<evidence type="ECO:0000313" key="2">
    <source>
        <dbReference type="Proteomes" id="UP000033035"/>
    </source>
</evidence>
<reference evidence="1 2" key="1">
    <citation type="submission" date="2013-04" db="EMBL/GenBank/DDBJ databases">
        <title>The Genome Sequence of Parabacteroides gordonii DSM 23371.</title>
        <authorList>
            <consortium name="The Broad Institute Genomics Platform"/>
            <person name="Earl A."/>
            <person name="Ward D."/>
            <person name="Feldgarden M."/>
            <person name="Gevers D."/>
            <person name="Martens E."/>
            <person name="Sakamoto M."/>
            <person name="Benno Y."/>
            <person name="Suzuki N."/>
            <person name="Matsunaga N."/>
            <person name="Koshihara K."/>
            <person name="Seki M."/>
            <person name="Komiya H."/>
            <person name="Walker B."/>
            <person name="Young S."/>
            <person name="Zeng Q."/>
            <person name="Gargeya S."/>
            <person name="Fitzgerald M."/>
            <person name="Haas B."/>
            <person name="Abouelleil A."/>
            <person name="Allen A.W."/>
            <person name="Alvarado L."/>
            <person name="Arachchi H.M."/>
            <person name="Berlin A.M."/>
            <person name="Chapman S.B."/>
            <person name="Gainer-Dewar J."/>
            <person name="Goldberg J."/>
            <person name="Griggs A."/>
            <person name="Gujja S."/>
            <person name="Hansen M."/>
            <person name="Howarth C."/>
            <person name="Imamovic A."/>
            <person name="Ireland A."/>
            <person name="Larimer J."/>
            <person name="McCowan C."/>
            <person name="Murphy C."/>
            <person name="Pearson M."/>
            <person name="Poon T.W."/>
            <person name="Priest M."/>
            <person name="Roberts A."/>
            <person name="Saif S."/>
            <person name="Shea T."/>
            <person name="Sisk P."/>
            <person name="Sykes S."/>
            <person name="Wortman J."/>
            <person name="Nusbaum C."/>
            <person name="Birren B."/>
        </authorList>
    </citation>
    <scope>NUCLEOTIDE SEQUENCE [LARGE SCALE GENOMIC DNA]</scope>
    <source>
        <strain evidence="1 2">MS-1</strain>
    </source>
</reference>
<proteinExistence type="predicted"/>
<dbReference type="EMBL" id="AQHW01000025">
    <property type="protein sequence ID" value="KKB49491.1"/>
    <property type="molecule type" value="Genomic_DNA"/>
</dbReference>
<dbReference type="PATRIC" id="fig|1203610.3.peg.4643"/>
<evidence type="ECO:0000313" key="1">
    <source>
        <dbReference type="EMBL" id="KKB49491.1"/>
    </source>
</evidence>
<protein>
    <submittedName>
        <fullName evidence="1">Uncharacterized protein</fullName>
    </submittedName>
</protein>
<dbReference type="AlphaFoldDB" id="A0A0F5IVA3"/>